<feature type="compositionally biased region" description="Polar residues" evidence="1">
    <location>
        <begin position="343"/>
        <end position="353"/>
    </location>
</feature>
<comment type="caution">
    <text evidence="2">The sequence shown here is derived from an EMBL/GenBank/DDBJ whole genome shotgun (WGS) entry which is preliminary data.</text>
</comment>
<feature type="compositionally biased region" description="Basic and acidic residues" evidence="1">
    <location>
        <begin position="7"/>
        <end position="21"/>
    </location>
</feature>
<organism evidence="2 3">
    <name type="scientific">Teratosphaeria destructans</name>
    <dbReference type="NCBI Taxonomy" id="418781"/>
    <lineage>
        <taxon>Eukaryota</taxon>
        <taxon>Fungi</taxon>
        <taxon>Dikarya</taxon>
        <taxon>Ascomycota</taxon>
        <taxon>Pezizomycotina</taxon>
        <taxon>Dothideomycetes</taxon>
        <taxon>Dothideomycetidae</taxon>
        <taxon>Mycosphaerellales</taxon>
        <taxon>Teratosphaeriaceae</taxon>
        <taxon>Teratosphaeria</taxon>
    </lineage>
</organism>
<evidence type="ECO:0000313" key="3">
    <source>
        <dbReference type="Proteomes" id="UP001138500"/>
    </source>
</evidence>
<evidence type="ECO:0000313" key="2">
    <source>
        <dbReference type="EMBL" id="KAH9817776.1"/>
    </source>
</evidence>
<feature type="region of interest" description="Disordered" evidence="1">
    <location>
        <begin position="1"/>
        <end position="118"/>
    </location>
</feature>
<name>A0A9W7VZ31_9PEZI</name>
<gene>
    <name evidence="2" type="ORF">Tdes44962_MAKER05486</name>
</gene>
<dbReference type="OrthoDB" id="10334221at2759"/>
<feature type="compositionally biased region" description="Polar residues" evidence="1">
    <location>
        <begin position="311"/>
        <end position="331"/>
    </location>
</feature>
<reference evidence="2 3" key="2">
    <citation type="journal article" date="2021" name="Curr. Genet.">
        <title>Genetic response to nitrogen starvation in the aggressive Eucalyptus foliar pathogen Teratosphaeria destructans.</title>
        <authorList>
            <person name="Havenga M."/>
            <person name="Wingfield B.D."/>
            <person name="Wingfield M.J."/>
            <person name="Dreyer L.L."/>
            <person name="Roets F."/>
            <person name="Aylward J."/>
        </authorList>
    </citation>
    <scope>NUCLEOTIDE SEQUENCE [LARGE SCALE GENOMIC DNA]</scope>
    <source>
        <strain evidence="2">CMW44962</strain>
    </source>
</reference>
<protein>
    <submittedName>
        <fullName evidence="2">Uncharacterized protein</fullName>
    </submittedName>
</protein>
<proteinExistence type="predicted"/>
<reference evidence="2 3" key="1">
    <citation type="journal article" date="2018" name="IMA Fungus">
        <title>IMA Genome-F 10: Nine draft genome sequences of Claviceps purpurea s.lat., including C. arundinis, C. humidiphila, and C. cf. spartinae, pseudomolecules for the pitch canker pathogen Fusarium circinatum, draft genome of Davidsoniella eucalypti, Grosmannia galeiformis, Quambalaria eucalypti, and Teratosphaeria destructans.</title>
        <authorList>
            <person name="Wingfield B.D."/>
            <person name="Liu M."/>
            <person name="Nguyen H.D."/>
            <person name="Lane F.A."/>
            <person name="Morgan S.W."/>
            <person name="De Vos L."/>
            <person name="Wilken P.M."/>
            <person name="Duong T.A."/>
            <person name="Aylward J."/>
            <person name="Coetzee M.P."/>
            <person name="Dadej K."/>
            <person name="De Beer Z.W."/>
            <person name="Findlay W."/>
            <person name="Havenga M."/>
            <person name="Kolarik M."/>
            <person name="Menzies J.G."/>
            <person name="Naidoo K."/>
            <person name="Pochopski O."/>
            <person name="Shoukouhi P."/>
            <person name="Santana Q.C."/>
            <person name="Seifert K.A."/>
            <person name="Soal N."/>
            <person name="Steenkamp E.T."/>
            <person name="Tatham C.T."/>
            <person name="van der Nest M.A."/>
            <person name="Wingfield M.J."/>
        </authorList>
    </citation>
    <scope>NUCLEOTIDE SEQUENCE [LARGE SCALE GENOMIC DNA]</scope>
    <source>
        <strain evidence="2">CMW44962</strain>
    </source>
</reference>
<feature type="compositionally biased region" description="Low complexity" evidence="1">
    <location>
        <begin position="92"/>
        <end position="103"/>
    </location>
</feature>
<keyword evidence="3" id="KW-1185">Reference proteome</keyword>
<accession>A0A9W7VZ31</accession>
<feature type="compositionally biased region" description="Basic residues" evidence="1">
    <location>
        <begin position="45"/>
        <end position="54"/>
    </location>
</feature>
<dbReference type="Proteomes" id="UP001138500">
    <property type="component" value="Unassembled WGS sequence"/>
</dbReference>
<dbReference type="EMBL" id="RIBY02002378">
    <property type="protein sequence ID" value="KAH9817776.1"/>
    <property type="molecule type" value="Genomic_DNA"/>
</dbReference>
<evidence type="ECO:0000256" key="1">
    <source>
        <dbReference type="SAM" id="MobiDB-lite"/>
    </source>
</evidence>
<feature type="region of interest" description="Disordered" evidence="1">
    <location>
        <begin position="291"/>
        <end position="368"/>
    </location>
</feature>
<dbReference type="AlphaFoldDB" id="A0A9W7VZ31"/>
<sequence>MSGNSCEKNDQHVPEQVKPQHESAGNDTHPAPRPSRSIWSLRSAIPRRKNTKSSKNREDAVDVVQGVRQYKPRHAGRDALLCAPRQARDRSGSASESGAASQHAQRETDPVSGSSSLQLERDASNARFPLPAVKSAIPRPEELGLSYQEWKKLYPYTYIASAEDQTNQPFRRSAPPSVVARPTVTVGLPEDEQNDRVHISLSRSDLAILLRDNPNIDWKSSRVIEHSDNGRNHAASAVEPAATSGLSAKALGKRPVFETRNSPPQDDLAVDAARAEAVPIGDCKVGGRGLAEHMAAQRKPPQARQQIGGPPSSTAGESWNSPDQSCTSKASSLARAKVVCETPPSSCTPSVTETALPDEHNGPETPRAMGKVFELGHGIEDLSLMDDEMREWAKNQEAWLGLDGEEE</sequence>
<feature type="compositionally biased region" description="Low complexity" evidence="1">
    <location>
        <begin position="297"/>
        <end position="306"/>
    </location>
</feature>